<comment type="catalytic activity">
    <reaction evidence="4">
        <text>N-succinyl-(2S,6S)-2,6-diaminopimelate + 2-oxoglutarate = (S)-2-succinylamino-6-oxoheptanedioate + L-glutamate</text>
        <dbReference type="Rhea" id="RHEA:11960"/>
        <dbReference type="ChEBI" id="CHEBI:15685"/>
        <dbReference type="ChEBI" id="CHEBI:16810"/>
        <dbReference type="ChEBI" id="CHEBI:29985"/>
        <dbReference type="ChEBI" id="CHEBI:58087"/>
        <dbReference type="EC" id="2.6.1.17"/>
    </reaction>
</comment>
<sequence>MISKKTFITCNTFTKFILPVYKPVSFIPVRGKGSRIWDQKGQEYIDFSGGIAVNSLGHCHPKLNKVLKEQSKILWHISNIFINEPSLKLAEKLISSSFASHVFFANSGAEANEAAFKIARYYSCKTYNSKKNKIISFYNSFHGRTFFTVSVGGQSKYSENFGPKPPAIVHAFFNDINTVKNIIDDNTCAIVVELIQGEGGVIPATVSFIQELRQLCDQYNALLIFDEIQTGIGRTGKLFCYEHYGIEPDILTLAKSLGAGFPISAMLTTNKITSIIKPGIHGTTYGGNPLACAVAESVVNIINTKKVLDGVEKKSKQIFSELNLINKRFNFFQDIRGRGLLIGIVLKSNISHKIHEILNFSFLEGVIFLTAGDNVIRLAPSLIISEHDIDEGMKRFEHALEKVFL</sequence>
<dbReference type="NCBIfam" id="TIGR03246">
    <property type="entry name" value="arg_catab_astC"/>
    <property type="match status" value="1"/>
</dbReference>
<evidence type="ECO:0000256" key="2">
    <source>
        <dbReference type="ARBA" id="ARBA00022679"/>
    </source>
</evidence>
<dbReference type="EMBL" id="CP113406">
    <property type="protein sequence ID" value="WAI18900.1"/>
    <property type="molecule type" value="Genomic_DNA"/>
</dbReference>
<keyword evidence="4" id="KW-0457">Lysine biosynthesis</keyword>
<dbReference type="HAMAP" id="MF_01107">
    <property type="entry name" value="ArgD_aminotrans_3"/>
    <property type="match status" value="1"/>
</dbReference>
<accession>A0AAJ5PUP4</accession>
<dbReference type="InterPro" id="IPR004636">
    <property type="entry name" value="AcOrn/SuccOrn_fam"/>
</dbReference>
<dbReference type="EC" id="2.6.1.11" evidence="4"/>
<dbReference type="CDD" id="cd00610">
    <property type="entry name" value="OAT_like"/>
    <property type="match status" value="1"/>
</dbReference>
<keyword evidence="1 4" id="KW-0032">Aminotransferase</keyword>
<comment type="subcellular location">
    <subcellularLocation>
        <location evidence="4">Cytoplasm</location>
    </subcellularLocation>
</comment>
<dbReference type="GO" id="GO:0003992">
    <property type="term" value="F:N2-acetyl-L-ornithine:2-oxoglutarate 5-aminotransferase activity"/>
    <property type="evidence" value="ECO:0007669"/>
    <property type="project" value="UniProtKB-UniRule"/>
</dbReference>
<feature type="binding site" evidence="4">
    <location>
        <position position="283"/>
    </location>
    <ligand>
        <name>N(2)-acetyl-L-ornithine</name>
        <dbReference type="ChEBI" id="CHEBI:57805"/>
    </ligand>
</feature>
<dbReference type="Pfam" id="PF00202">
    <property type="entry name" value="Aminotran_3"/>
    <property type="match status" value="1"/>
</dbReference>
<dbReference type="GO" id="GO:0009089">
    <property type="term" value="P:lysine biosynthetic process via diaminopimelate"/>
    <property type="evidence" value="ECO:0007669"/>
    <property type="project" value="UniProtKB-UniRule"/>
</dbReference>
<dbReference type="Gene3D" id="3.40.640.10">
    <property type="entry name" value="Type I PLP-dependent aspartate aminotransferase-like (Major domain)"/>
    <property type="match status" value="1"/>
</dbReference>
<dbReference type="NCBIfam" id="NF003468">
    <property type="entry name" value="PRK05093.1"/>
    <property type="match status" value="1"/>
</dbReference>
<organism evidence="5 6">
    <name type="scientific">Buchnera aphidicola</name>
    <name type="common">Brevicoryne brassicae</name>
    <dbReference type="NCBI Taxonomy" id="911343"/>
    <lineage>
        <taxon>Bacteria</taxon>
        <taxon>Pseudomonadati</taxon>
        <taxon>Pseudomonadota</taxon>
        <taxon>Gammaproteobacteria</taxon>
        <taxon>Enterobacterales</taxon>
        <taxon>Erwiniaceae</taxon>
        <taxon>Buchnera</taxon>
    </lineage>
</organism>
<name>A0AAJ5PUP4_9GAMM</name>
<keyword evidence="4" id="KW-0963">Cytoplasm</keyword>
<evidence type="ECO:0000256" key="3">
    <source>
        <dbReference type="ARBA" id="ARBA00022898"/>
    </source>
</evidence>
<keyword evidence="2 4" id="KW-0808">Transferase</keyword>
<comment type="similarity">
    <text evidence="4">Belongs to the class-III pyridoxal-phosphate-dependent aminotransferase family. ArgD subfamily.</text>
</comment>
<feature type="binding site" evidence="4">
    <location>
        <position position="284"/>
    </location>
    <ligand>
        <name>pyridoxal 5'-phosphate</name>
        <dbReference type="ChEBI" id="CHEBI:597326"/>
    </ligand>
</feature>
<feature type="binding site" evidence="4">
    <location>
        <begin position="108"/>
        <end position="109"/>
    </location>
    <ligand>
        <name>pyridoxal 5'-phosphate</name>
        <dbReference type="ChEBI" id="CHEBI:597326"/>
    </ligand>
</feature>
<comment type="cofactor">
    <cofactor evidence="4">
        <name>pyridoxal 5'-phosphate</name>
        <dbReference type="ChEBI" id="CHEBI:597326"/>
    </cofactor>
    <text evidence="4">Binds 1 pyridoxal phosphate per subunit.</text>
</comment>
<evidence type="ECO:0000313" key="6">
    <source>
        <dbReference type="Proteomes" id="UP001163440"/>
    </source>
</evidence>
<reference evidence="5" key="1">
    <citation type="submission" date="2022-11" db="EMBL/GenBank/DDBJ databases">
        <title>The whole genome sequencing of pests is an important tool to study the evolution of the plant-insect interaction and insecticide resistance.</title>
        <authorList>
            <person name="Kananovich Y."/>
        </authorList>
    </citation>
    <scope>NUCLEOTIDE SEQUENCE</scope>
    <source>
        <strain evidence="5">BSU_Bre_2018</strain>
    </source>
</reference>
<dbReference type="NCBIfam" id="NF002325">
    <property type="entry name" value="PRK01278.1"/>
    <property type="match status" value="1"/>
</dbReference>
<dbReference type="NCBIfam" id="TIGR00707">
    <property type="entry name" value="argD"/>
    <property type="match status" value="1"/>
</dbReference>
<dbReference type="PANTHER" id="PTHR11986:SF113">
    <property type="entry name" value="SUCCINYLORNITHINE TRANSAMINASE"/>
    <property type="match status" value="1"/>
</dbReference>
<evidence type="ECO:0000313" key="5">
    <source>
        <dbReference type="EMBL" id="WAI18900.1"/>
    </source>
</evidence>
<dbReference type="GO" id="GO:0042802">
    <property type="term" value="F:identical protein binding"/>
    <property type="evidence" value="ECO:0007669"/>
    <property type="project" value="TreeGrafter"/>
</dbReference>
<dbReference type="PIRSF" id="PIRSF000521">
    <property type="entry name" value="Transaminase_4ab_Lys_Orn"/>
    <property type="match status" value="1"/>
</dbReference>
<comment type="pathway">
    <text evidence="4">Amino-acid biosynthesis; L-lysine biosynthesis via DAP pathway; LL-2,6-diaminopimelate from (S)-tetrahydrodipicolinate (succinylase route): step 2/3.</text>
</comment>
<dbReference type="EC" id="2.6.1.17" evidence="4"/>
<dbReference type="InterPro" id="IPR015421">
    <property type="entry name" value="PyrdxlP-dep_Trfase_major"/>
</dbReference>
<dbReference type="AlphaFoldDB" id="A0AAJ5PUP4"/>
<feature type="modified residue" description="N6-(pyridoxal phosphate)lysine" evidence="4">
    <location>
        <position position="255"/>
    </location>
</feature>
<comment type="catalytic activity">
    <reaction evidence="4">
        <text>N(2)-acetyl-L-ornithine + 2-oxoglutarate = N-acetyl-L-glutamate 5-semialdehyde + L-glutamate</text>
        <dbReference type="Rhea" id="RHEA:18049"/>
        <dbReference type="ChEBI" id="CHEBI:16810"/>
        <dbReference type="ChEBI" id="CHEBI:29123"/>
        <dbReference type="ChEBI" id="CHEBI:29985"/>
        <dbReference type="ChEBI" id="CHEBI:57805"/>
        <dbReference type="EC" id="2.6.1.11"/>
    </reaction>
</comment>
<dbReference type="InterPro" id="IPR049704">
    <property type="entry name" value="Aminotrans_3_PPA_site"/>
</dbReference>
<keyword evidence="4" id="KW-0028">Amino-acid biosynthesis</keyword>
<dbReference type="InterPro" id="IPR015422">
    <property type="entry name" value="PyrdxlP-dep_Trfase_small"/>
</dbReference>
<dbReference type="InterPro" id="IPR017652">
    <property type="entry name" value="Ac/SucOrn_transaminase_bac"/>
</dbReference>
<evidence type="ECO:0000256" key="4">
    <source>
        <dbReference type="HAMAP-Rule" id="MF_01107"/>
    </source>
</evidence>
<feature type="binding site" evidence="4">
    <location>
        <begin position="226"/>
        <end position="229"/>
    </location>
    <ligand>
        <name>pyridoxal 5'-phosphate</name>
        <dbReference type="ChEBI" id="CHEBI:597326"/>
    </ligand>
</feature>
<keyword evidence="4" id="KW-0055">Arginine biosynthesis</keyword>
<feature type="binding site" evidence="4">
    <location>
        <position position="141"/>
    </location>
    <ligand>
        <name>pyridoxal 5'-phosphate</name>
        <dbReference type="ChEBI" id="CHEBI:597326"/>
    </ligand>
</feature>
<protein>
    <recommendedName>
        <fullName evidence="4">Acetylornithine/succinyldiaminopimelate aminotransferase</fullName>
        <shortName evidence="4">ACOAT</shortName>
        <shortName evidence="4">DapATase</shortName>
        <shortName evidence="4">Succinyldiaminopimelate transferase</shortName>
        <ecNumber evidence="4">2.6.1.11</ecNumber>
        <ecNumber evidence="4">2.6.1.17</ecNumber>
    </recommendedName>
</protein>
<dbReference type="Proteomes" id="UP001163440">
    <property type="component" value="Chromosome"/>
</dbReference>
<dbReference type="Gene3D" id="3.90.1150.10">
    <property type="entry name" value="Aspartate Aminotransferase, domain 1"/>
    <property type="match status" value="1"/>
</dbReference>
<dbReference type="FunFam" id="3.40.640.10:FF:000004">
    <property type="entry name" value="Acetylornithine aminotransferase"/>
    <property type="match status" value="1"/>
</dbReference>
<dbReference type="PROSITE" id="PS00600">
    <property type="entry name" value="AA_TRANSFER_CLASS_3"/>
    <property type="match status" value="1"/>
</dbReference>
<dbReference type="PANTHER" id="PTHR11986">
    <property type="entry name" value="AMINOTRANSFERASE CLASS III"/>
    <property type="match status" value="1"/>
</dbReference>
<dbReference type="InterPro" id="IPR005814">
    <property type="entry name" value="Aminotrans_3"/>
</dbReference>
<feature type="binding site" evidence="4">
    <location>
        <position position="144"/>
    </location>
    <ligand>
        <name>N(2)-acetyl-L-ornithine</name>
        <dbReference type="ChEBI" id="CHEBI:57805"/>
    </ligand>
</feature>
<dbReference type="SUPFAM" id="SSF53383">
    <property type="entry name" value="PLP-dependent transferases"/>
    <property type="match status" value="1"/>
</dbReference>
<dbReference type="InterPro" id="IPR050103">
    <property type="entry name" value="Class-III_PLP-dep_AT"/>
</dbReference>
<dbReference type="GO" id="GO:0005737">
    <property type="term" value="C:cytoplasm"/>
    <property type="evidence" value="ECO:0007669"/>
    <property type="project" value="UniProtKB-SubCell"/>
</dbReference>
<dbReference type="GO" id="GO:0030170">
    <property type="term" value="F:pyridoxal phosphate binding"/>
    <property type="evidence" value="ECO:0007669"/>
    <property type="project" value="InterPro"/>
</dbReference>
<proteinExistence type="inferred from homology"/>
<keyword evidence="3 4" id="KW-0663">Pyridoxal phosphate</keyword>
<evidence type="ECO:0000256" key="1">
    <source>
        <dbReference type="ARBA" id="ARBA00022576"/>
    </source>
</evidence>
<comment type="function">
    <text evidence="4">Involved in both the arginine and lysine biosynthetic pathways.</text>
</comment>
<dbReference type="GO" id="GO:0009016">
    <property type="term" value="F:succinyldiaminopimelate transaminase activity"/>
    <property type="evidence" value="ECO:0007669"/>
    <property type="project" value="UniProtKB-UniRule"/>
</dbReference>
<dbReference type="InterPro" id="IPR015424">
    <property type="entry name" value="PyrdxlP-dep_Trfase"/>
</dbReference>
<comment type="pathway">
    <text evidence="4">Amino-acid biosynthesis; L-arginine biosynthesis; N(2)-acetyl-L-ornithine from L-glutamate: step 4/4.</text>
</comment>
<comment type="subunit">
    <text evidence="4">Homodimer.</text>
</comment>
<gene>
    <name evidence="4" type="primary">argD</name>
    <name evidence="4" type="synonym">dapC</name>
    <name evidence="5" type="ORF">OW720_02750</name>
</gene>
<dbReference type="GO" id="GO:0006526">
    <property type="term" value="P:L-arginine biosynthetic process"/>
    <property type="evidence" value="ECO:0007669"/>
    <property type="project" value="UniProtKB-UniRule"/>
</dbReference>